<feature type="region of interest" description="Disordered" evidence="1">
    <location>
        <begin position="337"/>
        <end position="371"/>
    </location>
</feature>
<dbReference type="Proteomes" id="UP000053328">
    <property type="component" value="Unassembled WGS sequence"/>
</dbReference>
<feature type="compositionally biased region" description="Low complexity" evidence="1">
    <location>
        <begin position="215"/>
        <end position="226"/>
    </location>
</feature>
<dbReference type="EMBL" id="KN847493">
    <property type="protein sequence ID" value="KIW18789.1"/>
    <property type="molecule type" value="Genomic_DNA"/>
</dbReference>
<dbReference type="InterPro" id="IPR052973">
    <property type="entry name" value="Fungal_sec-metab_reg_TF"/>
</dbReference>
<reference evidence="2 3" key="1">
    <citation type="submission" date="2015-01" db="EMBL/GenBank/DDBJ databases">
        <title>The Genome Sequence of Exophiala spinifera CBS89968.</title>
        <authorList>
            <consortium name="The Broad Institute Genomics Platform"/>
            <person name="Cuomo C."/>
            <person name="de Hoog S."/>
            <person name="Gorbushina A."/>
            <person name="Stielow B."/>
            <person name="Teixiera M."/>
            <person name="Abouelleil A."/>
            <person name="Chapman S.B."/>
            <person name="Priest M."/>
            <person name="Young S.K."/>
            <person name="Wortman J."/>
            <person name="Nusbaum C."/>
            <person name="Birren B."/>
        </authorList>
    </citation>
    <scope>NUCLEOTIDE SEQUENCE [LARGE SCALE GENOMIC DNA]</scope>
    <source>
        <strain evidence="2 3">CBS 89968</strain>
    </source>
</reference>
<dbReference type="VEuPathDB" id="FungiDB:PV08_03078"/>
<feature type="region of interest" description="Disordered" evidence="1">
    <location>
        <begin position="126"/>
        <end position="153"/>
    </location>
</feature>
<evidence type="ECO:0000313" key="2">
    <source>
        <dbReference type="EMBL" id="KIW18789.1"/>
    </source>
</evidence>
<keyword evidence="3" id="KW-1185">Reference proteome</keyword>
<gene>
    <name evidence="2" type="ORF">PV08_03078</name>
</gene>
<evidence type="ECO:0000313" key="3">
    <source>
        <dbReference type="Proteomes" id="UP000053328"/>
    </source>
</evidence>
<proteinExistence type="predicted"/>
<dbReference type="HOGENOM" id="CLU_005936_0_0_1"/>
<dbReference type="STRING" id="91928.A0A0D2C5B6"/>
<dbReference type="AlphaFoldDB" id="A0A0D2C5B6"/>
<organism evidence="2 3">
    <name type="scientific">Exophiala spinifera</name>
    <dbReference type="NCBI Taxonomy" id="91928"/>
    <lineage>
        <taxon>Eukaryota</taxon>
        <taxon>Fungi</taxon>
        <taxon>Dikarya</taxon>
        <taxon>Ascomycota</taxon>
        <taxon>Pezizomycotina</taxon>
        <taxon>Eurotiomycetes</taxon>
        <taxon>Chaetothyriomycetidae</taxon>
        <taxon>Chaetothyriales</taxon>
        <taxon>Herpotrichiellaceae</taxon>
        <taxon>Exophiala</taxon>
    </lineage>
</organism>
<name>A0A0D2C5B6_9EURO</name>
<evidence type="ECO:0000256" key="1">
    <source>
        <dbReference type="SAM" id="MobiDB-lite"/>
    </source>
</evidence>
<dbReference type="PANTHER" id="PTHR35392:SF2">
    <property type="entry name" value="ZN(II)2CYS6 TRANSCRIPTION FACTOR (EUROFUNG)"/>
    <property type="match status" value="1"/>
</dbReference>
<accession>A0A0D2C5B6</accession>
<protein>
    <submittedName>
        <fullName evidence="2">Uncharacterized protein</fullName>
    </submittedName>
</protein>
<dbReference type="RefSeq" id="XP_016239005.1">
    <property type="nucleotide sequence ID" value="XM_016377435.1"/>
</dbReference>
<dbReference type="PANTHER" id="PTHR35392">
    <property type="entry name" value="ZN(II)2CYS6 TRANSCRIPTION FACTOR (EUROFUNG)-RELATED-RELATED"/>
    <property type="match status" value="1"/>
</dbReference>
<feature type="compositionally biased region" description="Basic residues" evidence="1">
    <location>
        <begin position="357"/>
        <end position="369"/>
    </location>
</feature>
<dbReference type="GeneID" id="27330161"/>
<dbReference type="OrthoDB" id="5417895at2759"/>
<feature type="region of interest" description="Disordered" evidence="1">
    <location>
        <begin position="206"/>
        <end position="244"/>
    </location>
</feature>
<sequence length="770" mass="85404">MDYFERGEKIGDSSNRYVHTCRRCLQVFPKGRMENMTKHLTKECPDMSLKERLQVILRLNDLARSDVDQSIYPLVPGRGGNEVEEDSNSFNLSRASAPELHTASQQSALEVLAEASRQLYNPLQQQGFQPPAASHRMDNPVQQQDFQPPAASHRMDNPLQAQGFQTPAASHRMDNTLQQQGFRPPAASLHVDNILQQQGFDHLQPQAQSAYAEAHPGPSSESHGPPQIHPGPFDSHSNDFQDSNNIHDAFGRLISTNTQISDEVFTNLPATALSHGYDSFPGSHETSLPPLLPDAGPPDAAPEWNSLPTTTALAENILPASRNNEAIEPIEHSSAAPEPIAFDSDDQTTPVIPKTAAPKKAKKGRRPGRSKFAPDAKLQVAMVRKIGACSRCRALRKPCEPVDPTNPRGVCKLCTNMKNPRTWKNVCIRPRLWEILEAYFARPHVHAVNREQTGITWLKFGGLVRVAHFEGKNVELGARYRRSQLSSDGDLSELSIAQQDGAVVINVEPKDDRVERYLKAIGEDVIAREKCPVIKATLQVAHSIQREQLANPSTDKEDGLLSDIIELWTATSLMVDPDLKADFTIVSGRSEPLHEVSESQNGSTYAAMVNQFHAVLENRTSLLCKPTMRRFEECCGHPKKPKTFQVFLTAFIMLNCAERMCWLFRRWESGVSVSAPWSLVRTASSYADQGAFFLESVSVLLSPQALKPDLKVSEQTGLVVAVKSGDPNLLTWLDNARFTADFGKRPNNEQPDFNDCRSMDGTLSGQLLEI</sequence>